<dbReference type="PANTHER" id="PTHR30055">
    <property type="entry name" value="HTH-TYPE TRANSCRIPTIONAL REGULATOR RUTR"/>
    <property type="match status" value="1"/>
</dbReference>
<dbReference type="RefSeq" id="WP_075072094.1">
    <property type="nucleotide sequence ID" value="NZ_DF967972.1"/>
</dbReference>
<dbReference type="GO" id="GO:0000976">
    <property type="term" value="F:transcription cis-regulatory region binding"/>
    <property type="evidence" value="ECO:0007669"/>
    <property type="project" value="TreeGrafter"/>
</dbReference>
<protein>
    <submittedName>
        <fullName evidence="4">Transcriptional regulator, TetR family</fullName>
    </submittedName>
</protein>
<dbReference type="AlphaFoldDB" id="A0A0S7BD17"/>
<dbReference type="InterPro" id="IPR001647">
    <property type="entry name" value="HTH_TetR"/>
</dbReference>
<dbReference type="InterPro" id="IPR041479">
    <property type="entry name" value="TetR_CgmR_C"/>
</dbReference>
<organism evidence="4">
    <name type="scientific">Longilinea arvoryzae</name>
    <dbReference type="NCBI Taxonomy" id="360412"/>
    <lineage>
        <taxon>Bacteria</taxon>
        <taxon>Bacillati</taxon>
        <taxon>Chloroflexota</taxon>
        <taxon>Anaerolineae</taxon>
        <taxon>Anaerolineales</taxon>
        <taxon>Anaerolineaceae</taxon>
        <taxon>Longilinea</taxon>
    </lineage>
</organism>
<dbReference type="STRING" id="360412.LARV_00424"/>
<evidence type="ECO:0000259" key="3">
    <source>
        <dbReference type="PROSITE" id="PS50977"/>
    </source>
</evidence>
<dbReference type="SUPFAM" id="SSF48498">
    <property type="entry name" value="Tetracyclin repressor-like, C-terminal domain"/>
    <property type="match status" value="1"/>
</dbReference>
<feature type="DNA-binding region" description="H-T-H motif" evidence="2">
    <location>
        <begin position="29"/>
        <end position="48"/>
    </location>
</feature>
<dbReference type="EMBL" id="DF967972">
    <property type="protein sequence ID" value="GAP12688.1"/>
    <property type="molecule type" value="Genomic_DNA"/>
</dbReference>
<dbReference type="InterPro" id="IPR009057">
    <property type="entry name" value="Homeodomain-like_sf"/>
</dbReference>
<evidence type="ECO:0000256" key="2">
    <source>
        <dbReference type="PROSITE-ProRule" id="PRU00335"/>
    </source>
</evidence>
<evidence type="ECO:0000313" key="5">
    <source>
        <dbReference type="Proteomes" id="UP000055060"/>
    </source>
</evidence>
<dbReference type="InterPro" id="IPR036271">
    <property type="entry name" value="Tet_transcr_reg_TetR-rel_C_sf"/>
</dbReference>
<feature type="domain" description="HTH tetR-type" evidence="3">
    <location>
        <begin position="6"/>
        <end position="66"/>
    </location>
</feature>
<dbReference type="PROSITE" id="PS50977">
    <property type="entry name" value="HTH_TETR_2"/>
    <property type="match status" value="1"/>
</dbReference>
<dbReference type="PANTHER" id="PTHR30055:SF148">
    <property type="entry name" value="TETR-FAMILY TRANSCRIPTIONAL REGULATOR"/>
    <property type="match status" value="1"/>
</dbReference>
<dbReference type="Pfam" id="PF17937">
    <property type="entry name" value="TetR_C_28"/>
    <property type="match status" value="1"/>
</dbReference>
<accession>A0A0S7BD17</accession>
<proteinExistence type="predicted"/>
<keyword evidence="5" id="KW-1185">Reference proteome</keyword>
<reference evidence="4" key="1">
    <citation type="submission" date="2015-07" db="EMBL/GenBank/DDBJ databases">
        <title>Draft Genome Sequences of Anaerolinea thermolimosa IMO-1, Bellilinea caldifistulae GOMI-1, Leptolinea tardivitalis YMTK-2, Levilinea saccharolytica KIBI-1,Longilinea arvoryzae KOME-1, Previously Described as Members of the Anaerolineaceae (Chloroflexi).</title>
        <authorList>
            <person name="Sekiguchi Y."/>
            <person name="Ohashi A."/>
            <person name="Matsuura N."/>
            <person name="Tourlousse M.D."/>
        </authorList>
    </citation>
    <scope>NUCLEOTIDE SEQUENCE [LARGE SCALE GENOMIC DNA]</scope>
    <source>
        <strain evidence="4">KOME-1</strain>
    </source>
</reference>
<dbReference type="Proteomes" id="UP000055060">
    <property type="component" value="Unassembled WGS sequence"/>
</dbReference>
<gene>
    <name evidence="4" type="ORF">LARV_00424</name>
</gene>
<name>A0A0S7BD17_9CHLR</name>
<dbReference type="PRINTS" id="PR00455">
    <property type="entry name" value="HTHTETR"/>
</dbReference>
<dbReference type="Pfam" id="PF00440">
    <property type="entry name" value="TetR_N"/>
    <property type="match status" value="1"/>
</dbReference>
<keyword evidence="1 2" id="KW-0238">DNA-binding</keyword>
<dbReference type="OrthoDB" id="9806334at2"/>
<dbReference type="Gene3D" id="1.10.357.10">
    <property type="entry name" value="Tetracycline Repressor, domain 2"/>
    <property type="match status" value="1"/>
</dbReference>
<evidence type="ECO:0000313" key="4">
    <source>
        <dbReference type="EMBL" id="GAP12688.1"/>
    </source>
</evidence>
<dbReference type="SUPFAM" id="SSF46689">
    <property type="entry name" value="Homeodomain-like"/>
    <property type="match status" value="1"/>
</dbReference>
<dbReference type="GO" id="GO:0003700">
    <property type="term" value="F:DNA-binding transcription factor activity"/>
    <property type="evidence" value="ECO:0007669"/>
    <property type="project" value="TreeGrafter"/>
</dbReference>
<evidence type="ECO:0000256" key="1">
    <source>
        <dbReference type="ARBA" id="ARBA00023125"/>
    </source>
</evidence>
<dbReference type="InterPro" id="IPR050109">
    <property type="entry name" value="HTH-type_TetR-like_transc_reg"/>
</dbReference>
<sequence>MPKSGEPTHRALLDAANRIVQKYGVEHLTLELTAEEAGISKGGLLYHFPTKEALIKGMIQDYLERFTTEFNATAQEEALSSTGRWTRAYLKTTYEDNQRNPSMSSGLLAAVATNPALLSPMQQTFGEWVELLEKDGIDPTRAQIIRLAVDGLWMVELFGLAPPDPEMRKKVFEALNAMIDAGS</sequence>